<dbReference type="EMBL" id="JAPJDO010000014">
    <property type="protein sequence ID" value="MCX2938428.1"/>
    <property type="molecule type" value="Genomic_DNA"/>
</dbReference>
<dbReference type="PANTHER" id="PTHR43677">
    <property type="entry name" value="SHORT-CHAIN DEHYDROGENASE/REDUCTASE"/>
    <property type="match status" value="1"/>
</dbReference>
<accession>A0ABT3SGY6</accession>
<dbReference type="Gene3D" id="3.90.180.10">
    <property type="entry name" value="Medium-chain alcohol dehydrogenases, catalytic domain"/>
    <property type="match status" value="1"/>
</dbReference>
<dbReference type="SMART" id="SM00829">
    <property type="entry name" value="PKS_ER"/>
    <property type="match status" value="1"/>
</dbReference>
<evidence type="ECO:0000313" key="3">
    <source>
        <dbReference type="Proteomes" id="UP001300745"/>
    </source>
</evidence>
<comment type="caution">
    <text evidence="2">The sequence shown here is derived from an EMBL/GenBank/DDBJ whole genome shotgun (WGS) entry which is preliminary data.</text>
</comment>
<evidence type="ECO:0000259" key="1">
    <source>
        <dbReference type="SMART" id="SM00829"/>
    </source>
</evidence>
<dbReference type="InterPro" id="IPR020843">
    <property type="entry name" value="ER"/>
</dbReference>
<reference evidence="2 3" key="1">
    <citation type="submission" date="2022-11" db="EMBL/GenBank/DDBJ databases">
        <title>Mycobacterium sp. nov.</title>
        <authorList>
            <person name="Papic B."/>
            <person name="Spicic S."/>
            <person name="Duvnjak S."/>
        </authorList>
    </citation>
    <scope>NUCLEOTIDE SEQUENCE [LARGE SCALE GENOMIC DNA]</scope>
    <source>
        <strain evidence="2 3">CVI_P4</strain>
    </source>
</reference>
<evidence type="ECO:0000313" key="2">
    <source>
        <dbReference type="EMBL" id="MCX2938428.1"/>
    </source>
</evidence>
<dbReference type="Gene3D" id="3.40.50.720">
    <property type="entry name" value="NAD(P)-binding Rossmann-like Domain"/>
    <property type="match status" value="1"/>
</dbReference>
<dbReference type="Pfam" id="PF08240">
    <property type="entry name" value="ADH_N"/>
    <property type="match status" value="1"/>
</dbReference>
<dbReference type="SUPFAM" id="SSF50129">
    <property type="entry name" value="GroES-like"/>
    <property type="match status" value="1"/>
</dbReference>
<keyword evidence="3" id="KW-1185">Reference proteome</keyword>
<organism evidence="2 3">
    <name type="scientific">Mycobacterium pinniadriaticum</name>
    <dbReference type="NCBI Taxonomy" id="2994102"/>
    <lineage>
        <taxon>Bacteria</taxon>
        <taxon>Bacillati</taxon>
        <taxon>Actinomycetota</taxon>
        <taxon>Actinomycetes</taxon>
        <taxon>Mycobacteriales</taxon>
        <taxon>Mycobacteriaceae</taxon>
        <taxon>Mycobacterium</taxon>
    </lineage>
</organism>
<proteinExistence type="predicted"/>
<dbReference type="Pfam" id="PF00107">
    <property type="entry name" value="ADH_zinc_N"/>
    <property type="match status" value="1"/>
</dbReference>
<dbReference type="CDD" id="cd08241">
    <property type="entry name" value="QOR1"/>
    <property type="match status" value="1"/>
</dbReference>
<feature type="domain" description="Enoyl reductase (ER)" evidence="1">
    <location>
        <begin position="10"/>
        <end position="322"/>
    </location>
</feature>
<protein>
    <submittedName>
        <fullName evidence="2">NADPH:quinone oxidoreductase family protein</fullName>
    </submittedName>
</protein>
<sequence>MRAVVCREYGTPEDLVLVELPDPTPGPGQVVVRVRAAAVNYPDVLMIAGRYQIKVPPPFSPGSEMAGEVLAVGEGVVDYQPGDRVSATTFVGSFAEQAVVDARGLTPVPDGVDYADAAAFGVTNRTAYYTLRTVAPVQPGDWVVVLGAGGGVGLAAVDIAVMMGAKVIAAASGPEKLEVCRQRGAQAVVDYDREDLKARLKEITGEGGSQIVVDPVGGPYSEPALRSLGRGGKFVTLGYAAGSIPAIPLNLVLLKGITVQGMEIRTFMIDYPDEIARDDAELAQLFAEGRLRPYIGARFPLDQAATALRYVADRKAIGKVVIDVA</sequence>
<gene>
    <name evidence="2" type="ORF">ORI27_17110</name>
</gene>
<dbReference type="SUPFAM" id="SSF51735">
    <property type="entry name" value="NAD(P)-binding Rossmann-fold domains"/>
    <property type="match status" value="1"/>
</dbReference>
<dbReference type="PANTHER" id="PTHR43677:SF4">
    <property type="entry name" value="QUINONE OXIDOREDUCTASE-LIKE PROTEIN 2"/>
    <property type="match status" value="1"/>
</dbReference>
<name>A0ABT3SGY6_9MYCO</name>
<dbReference type="InterPro" id="IPR013149">
    <property type="entry name" value="ADH-like_C"/>
</dbReference>
<dbReference type="Proteomes" id="UP001300745">
    <property type="component" value="Unassembled WGS sequence"/>
</dbReference>
<dbReference type="InterPro" id="IPR011032">
    <property type="entry name" value="GroES-like_sf"/>
</dbReference>
<dbReference type="InterPro" id="IPR036291">
    <property type="entry name" value="NAD(P)-bd_dom_sf"/>
</dbReference>
<dbReference type="InterPro" id="IPR051397">
    <property type="entry name" value="Zn-ADH-like_protein"/>
</dbReference>
<dbReference type="InterPro" id="IPR013154">
    <property type="entry name" value="ADH-like_N"/>
</dbReference>
<dbReference type="RefSeq" id="WP_265998168.1">
    <property type="nucleotide sequence ID" value="NZ_JAPJDN010000014.1"/>
</dbReference>